<sequence length="19" mass="2284">MLLFLFVHCEKTSLTEENE</sequence>
<dbReference type="AlphaFoldDB" id="A0A0E9R6Z3"/>
<proteinExistence type="predicted"/>
<dbReference type="EMBL" id="GBXM01084454">
    <property type="protein sequence ID" value="JAH24123.1"/>
    <property type="molecule type" value="Transcribed_RNA"/>
</dbReference>
<reference evidence="1" key="2">
    <citation type="journal article" date="2015" name="Fish Shellfish Immunol.">
        <title>Early steps in the European eel (Anguilla anguilla)-Vibrio vulnificus interaction in the gills: Role of the RtxA13 toxin.</title>
        <authorList>
            <person name="Callol A."/>
            <person name="Pajuelo D."/>
            <person name="Ebbesson L."/>
            <person name="Teles M."/>
            <person name="MacKenzie S."/>
            <person name="Amaro C."/>
        </authorList>
    </citation>
    <scope>NUCLEOTIDE SEQUENCE</scope>
</reference>
<evidence type="ECO:0000313" key="1">
    <source>
        <dbReference type="EMBL" id="JAH24123.1"/>
    </source>
</evidence>
<accession>A0A0E9R6Z3</accession>
<reference evidence="1" key="1">
    <citation type="submission" date="2014-11" db="EMBL/GenBank/DDBJ databases">
        <authorList>
            <person name="Amaro Gonzalez C."/>
        </authorList>
    </citation>
    <scope>NUCLEOTIDE SEQUENCE</scope>
</reference>
<organism evidence="1">
    <name type="scientific">Anguilla anguilla</name>
    <name type="common">European freshwater eel</name>
    <name type="synonym">Muraena anguilla</name>
    <dbReference type="NCBI Taxonomy" id="7936"/>
    <lineage>
        <taxon>Eukaryota</taxon>
        <taxon>Metazoa</taxon>
        <taxon>Chordata</taxon>
        <taxon>Craniata</taxon>
        <taxon>Vertebrata</taxon>
        <taxon>Euteleostomi</taxon>
        <taxon>Actinopterygii</taxon>
        <taxon>Neopterygii</taxon>
        <taxon>Teleostei</taxon>
        <taxon>Anguilliformes</taxon>
        <taxon>Anguillidae</taxon>
        <taxon>Anguilla</taxon>
    </lineage>
</organism>
<protein>
    <submittedName>
        <fullName evidence="1">Uncharacterized protein</fullName>
    </submittedName>
</protein>
<name>A0A0E9R6Z3_ANGAN</name>